<comment type="caution">
    <text evidence="11">The sequence shown here is derived from an EMBL/GenBank/DDBJ whole genome shotgun (WGS) entry which is preliminary data.</text>
</comment>
<organism evidence="11 12">
    <name type="scientific">Solidesulfovibrio magneticus str. Maddingley MBC34</name>
    <dbReference type="NCBI Taxonomy" id="1206767"/>
    <lineage>
        <taxon>Bacteria</taxon>
        <taxon>Pseudomonadati</taxon>
        <taxon>Thermodesulfobacteriota</taxon>
        <taxon>Desulfovibrionia</taxon>
        <taxon>Desulfovibrionales</taxon>
        <taxon>Desulfovibrionaceae</taxon>
        <taxon>Solidesulfovibrio</taxon>
    </lineage>
</organism>
<evidence type="ECO:0000256" key="9">
    <source>
        <dbReference type="ARBA" id="ARBA00032474"/>
    </source>
</evidence>
<dbReference type="Proteomes" id="UP000006272">
    <property type="component" value="Unassembled WGS sequence"/>
</dbReference>
<comment type="similarity">
    <text evidence="2">Belongs to the MoaE family.</text>
</comment>
<sequence length="120" mass="12735">MDISKTIASLKSEPGFLEKVGMVLVHNGVARATSRNGAPVGKLAVTVNQELVEAIRREGEAMPGMFRVLVTANAGVFVPGDDLLFIVAAGDIRENVLAGLTHTLTRIKAEAISKREIAPE</sequence>
<dbReference type="GO" id="GO:0030366">
    <property type="term" value="F:molybdopterin synthase activity"/>
    <property type="evidence" value="ECO:0007669"/>
    <property type="project" value="UniProtKB-EC"/>
</dbReference>
<evidence type="ECO:0000256" key="8">
    <source>
        <dbReference type="ARBA" id="ARBA00030781"/>
    </source>
</evidence>
<dbReference type="UniPathway" id="UPA00344"/>
<evidence type="ECO:0000256" key="3">
    <source>
        <dbReference type="ARBA" id="ARBA00011950"/>
    </source>
</evidence>
<dbReference type="SUPFAM" id="SSF54690">
    <property type="entry name" value="Molybdopterin synthase subunit MoaE"/>
    <property type="match status" value="1"/>
</dbReference>
<dbReference type="Gene3D" id="3.90.1170.40">
    <property type="entry name" value="Molybdopterin biosynthesis MoaE subunit"/>
    <property type="match status" value="1"/>
</dbReference>
<protein>
    <recommendedName>
        <fullName evidence="4">Molybdopterin synthase catalytic subunit</fullName>
        <ecNumber evidence="3">2.8.1.12</ecNumber>
    </recommendedName>
    <alternativeName>
        <fullName evidence="8">MPT synthase subunit 2</fullName>
    </alternativeName>
    <alternativeName>
        <fullName evidence="6">Molybdenum cofactor biosynthesis protein E</fullName>
    </alternativeName>
    <alternativeName>
        <fullName evidence="7">Molybdopterin-converting factor large subunit</fullName>
    </alternativeName>
    <alternativeName>
        <fullName evidence="9">Molybdopterin-converting factor subunit 2</fullName>
    </alternativeName>
</protein>
<comment type="pathway">
    <text evidence="1">Cofactor biosynthesis; molybdopterin biosynthesis.</text>
</comment>
<accession>K6GBA3</accession>
<dbReference type="GO" id="GO:0006777">
    <property type="term" value="P:Mo-molybdopterin cofactor biosynthetic process"/>
    <property type="evidence" value="ECO:0007669"/>
    <property type="project" value="InterPro"/>
</dbReference>
<dbReference type="InterPro" id="IPR036563">
    <property type="entry name" value="MoaE_sf"/>
</dbReference>
<evidence type="ECO:0000256" key="5">
    <source>
        <dbReference type="ARBA" id="ARBA00026066"/>
    </source>
</evidence>
<evidence type="ECO:0000313" key="11">
    <source>
        <dbReference type="EMBL" id="EKO38379.1"/>
    </source>
</evidence>
<evidence type="ECO:0000256" key="7">
    <source>
        <dbReference type="ARBA" id="ARBA00030407"/>
    </source>
</evidence>
<dbReference type="EMBL" id="ALAO01000255">
    <property type="protein sequence ID" value="EKO38379.1"/>
    <property type="molecule type" value="Genomic_DNA"/>
</dbReference>
<evidence type="ECO:0000256" key="2">
    <source>
        <dbReference type="ARBA" id="ARBA00005426"/>
    </source>
</evidence>
<evidence type="ECO:0000313" key="12">
    <source>
        <dbReference type="Proteomes" id="UP000006272"/>
    </source>
</evidence>
<reference evidence="11 12" key="1">
    <citation type="submission" date="2012-07" db="EMBL/GenBank/DDBJ databases">
        <title>Draft genome sequence of Desulfovibrio magneticus str. Maddingley MBC34 obtained from a metagenomic sequence of a methanogenic enrichment isolated from coal-seam formation water in Victoria, Australia.</title>
        <authorList>
            <person name="Greenfield P."/>
            <person name="Hendry P."/>
            <person name="Li D."/>
            <person name="Rosewarne C.P."/>
            <person name="Tran-Dinh N."/>
            <person name="Elbourne L.D.H."/>
            <person name="Paulsen I.T."/>
            <person name="Midgley D.J."/>
        </authorList>
    </citation>
    <scope>NUCLEOTIDE SEQUENCE [LARGE SCALE GENOMIC DNA]</scope>
    <source>
        <strain evidence="12">Maddingley MBC34</strain>
    </source>
</reference>
<evidence type="ECO:0000256" key="6">
    <source>
        <dbReference type="ARBA" id="ARBA00029745"/>
    </source>
</evidence>
<name>K6GBA3_9BACT</name>
<dbReference type="AlphaFoldDB" id="K6GBA3"/>
<evidence type="ECO:0000256" key="10">
    <source>
        <dbReference type="ARBA" id="ARBA00049878"/>
    </source>
</evidence>
<evidence type="ECO:0000256" key="1">
    <source>
        <dbReference type="ARBA" id="ARBA00005046"/>
    </source>
</evidence>
<dbReference type="Pfam" id="PF02391">
    <property type="entry name" value="MoaE"/>
    <property type="match status" value="1"/>
</dbReference>
<comment type="catalytic activity">
    <reaction evidence="10">
        <text>2 [molybdopterin-synthase sulfur-carrier protein]-C-terminal-Gly-aminoethanethioate + cyclic pyranopterin phosphate + H2O = molybdopterin + 2 [molybdopterin-synthase sulfur-carrier protein]-C-terminal Gly-Gly + 2 H(+)</text>
        <dbReference type="Rhea" id="RHEA:26333"/>
        <dbReference type="Rhea" id="RHEA-COMP:12202"/>
        <dbReference type="Rhea" id="RHEA-COMP:19907"/>
        <dbReference type="ChEBI" id="CHEBI:15377"/>
        <dbReference type="ChEBI" id="CHEBI:15378"/>
        <dbReference type="ChEBI" id="CHEBI:58698"/>
        <dbReference type="ChEBI" id="CHEBI:59648"/>
        <dbReference type="ChEBI" id="CHEBI:90778"/>
        <dbReference type="ChEBI" id="CHEBI:232372"/>
        <dbReference type="EC" id="2.8.1.12"/>
    </reaction>
</comment>
<gene>
    <name evidence="11" type="ORF">B193_2922</name>
</gene>
<proteinExistence type="inferred from homology"/>
<evidence type="ECO:0000256" key="4">
    <source>
        <dbReference type="ARBA" id="ARBA00013858"/>
    </source>
</evidence>
<comment type="subunit">
    <text evidence="5">Heterotetramer of 2 MoaD subunits and 2 MoaE subunits. Also stable as homodimer. The enzyme changes between these two forms during catalysis.</text>
</comment>
<dbReference type="PATRIC" id="fig|1206767.3.peg.2870"/>
<dbReference type="InterPro" id="IPR003448">
    <property type="entry name" value="Mopterin_biosynth_MoaE"/>
</dbReference>
<dbReference type="EC" id="2.8.1.12" evidence="3"/>